<protein>
    <submittedName>
        <fullName evidence="1">(salmon louse) hypothetical protein</fullName>
    </submittedName>
</protein>
<evidence type="ECO:0000313" key="2">
    <source>
        <dbReference type="Proteomes" id="UP000675881"/>
    </source>
</evidence>
<gene>
    <name evidence="1" type="ORF">LSAA_317</name>
</gene>
<comment type="caution">
    <text evidence="1">The sequence shown here is derived from an EMBL/GenBank/DDBJ whole genome shotgun (WGS) entry which is preliminary data.</text>
</comment>
<reference evidence="1" key="1">
    <citation type="submission" date="2021-02" db="EMBL/GenBank/DDBJ databases">
        <authorList>
            <person name="Bekaert M."/>
        </authorList>
    </citation>
    <scope>NUCLEOTIDE SEQUENCE</scope>
    <source>
        <strain evidence="1">IoA-00</strain>
    </source>
</reference>
<dbReference type="EMBL" id="CAJNVT010000149">
    <property type="protein sequence ID" value="CAF2746578.1"/>
    <property type="molecule type" value="Genomic_DNA"/>
</dbReference>
<dbReference type="OrthoDB" id="8195376at2759"/>
<dbReference type="AlphaFoldDB" id="A0A817FD83"/>
<keyword evidence="2" id="KW-1185">Reference proteome</keyword>
<name>A0A817FD83_LEPSM</name>
<organism evidence="1 2">
    <name type="scientific">Lepeophtheirus salmonis</name>
    <name type="common">Salmon louse</name>
    <name type="synonym">Caligus salmonis</name>
    <dbReference type="NCBI Taxonomy" id="72036"/>
    <lineage>
        <taxon>Eukaryota</taxon>
        <taxon>Metazoa</taxon>
        <taxon>Ecdysozoa</taxon>
        <taxon>Arthropoda</taxon>
        <taxon>Crustacea</taxon>
        <taxon>Multicrustacea</taxon>
        <taxon>Hexanauplia</taxon>
        <taxon>Copepoda</taxon>
        <taxon>Siphonostomatoida</taxon>
        <taxon>Caligidae</taxon>
        <taxon>Lepeophtheirus</taxon>
    </lineage>
</organism>
<accession>A0A817FD83</accession>
<evidence type="ECO:0000313" key="1">
    <source>
        <dbReference type="EMBL" id="CAF2746578.1"/>
    </source>
</evidence>
<dbReference type="Proteomes" id="UP000675881">
    <property type="component" value="Unassembled WGS sequence"/>
</dbReference>
<sequence>MVKFLVENVEEIGNKGKKKAQLIAIIRNHLSECGCDPKDFDFATSGPTSSWMDDFNIYASFYGEMSAEIKKVLLLHCARVEVQHWFKTLSVFLELEENEFQGATRVMSKALSTAESVLFESFRVSEI</sequence>
<proteinExistence type="predicted"/>